<dbReference type="Proteomes" id="UP001596328">
    <property type="component" value="Unassembled WGS sequence"/>
</dbReference>
<comment type="caution">
    <text evidence="1">The sequence shown here is derived from an EMBL/GenBank/DDBJ whole genome shotgun (WGS) entry which is preliminary data.</text>
</comment>
<accession>A0ABD5RUW8</accession>
<evidence type="ECO:0000313" key="1">
    <source>
        <dbReference type="EMBL" id="MFC6723219.1"/>
    </source>
</evidence>
<dbReference type="AlphaFoldDB" id="A0ABD5RUW8"/>
<evidence type="ECO:0000313" key="2">
    <source>
        <dbReference type="Proteomes" id="UP001596328"/>
    </source>
</evidence>
<protein>
    <submittedName>
        <fullName evidence="1">Uncharacterized protein</fullName>
    </submittedName>
</protein>
<name>A0ABD5RUW8_9EURY</name>
<keyword evidence="2" id="KW-1185">Reference proteome</keyword>
<gene>
    <name evidence="1" type="ORF">ACFQE1_02180</name>
</gene>
<organism evidence="1 2">
    <name type="scientific">Halobium palmae</name>
    <dbReference type="NCBI Taxonomy" id="1776492"/>
    <lineage>
        <taxon>Archaea</taxon>
        <taxon>Methanobacteriati</taxon>
        <taxon>Methanobacteriota</taxon>
        <taxon>Stenosarchaea group</taxon>
        <taxon>Halobacteria</taxon>
        <taxon>Halobacteriales</taxon>
        <taxon>Haloferacaceae</taxon>
        <taxon>Halobium</taxon>
    </lineage>
</organism>
<sequence>MAKSTEIPELDEEEIWEHLSYLNEVARTGKGVQAYSIYSIEDGRRGGIRVCEPKDAPEMDDCITIQARHTDMPEDIQRRFERKLREEN</sequence>
<dbReference type="EMBL" id="JBHSWU010000007">
    <property type="protein sequence ID" value="MFC6723219.1"/>
    <property type="molecule type" value="Genomic_DNA"/>
</dbReference>
<reference evidence="1 2" key="1">
    <citation type="journal article" date="2019" name="Int. J. Syst. Evol. Microbiol.">
        <title>The Global Catalogue of Microorganisms (GCM) 10K type strain sequencing project: providing services to taxonomists for standard genome sequencing and annotation.</title>
        <authorList>
            <consortium name="The Broad Institute Genomics Platform"/>
            <consortium name="The Broad Institute Genome Sequencing Center for Infectious Disease"/>
            <person name="Wu L."/>
            <person name="Ma J."/>
        </authorList>
    </citation>
    <scope>NUCLEOTIDE SEQUENCE [LARGE SCALE GENOMIC DNA]</scope>
    <source>
        <strain evidence="1 2">NBRC 111368</strain>
    </source>
</reference>
<proteinExistence type="predicted"/>